<name>A0A7R8MJQ8_9CAUD</name>
<reference evidence="1 2" key="1">
    <citation type="submission" date="2020-09" db="EMBL/GenBank/DDBJ databases">
        <authorList>
            <person name="Jameson E."/>
        </authorList>
    </citation>
    <scope>NUCLEOTIDE SEQUENCE [LARGE SCALE GENOMIC DNA]</scope>
</reference>
<dbReference type="EMBL" id="LR881104">
    <property type="protein sequence ID" value="CAD5236278.1"/>
    <property type="molecule type" value="Genomic_DNA"/>
</dbReference>
<dbReference type="Proteomes" id="UP000596247">
    <property type="component" value="Chromosome"/>
</dbReference>
<proteinExistence type="predicted"/>
<gene>
    <name evidence="1" type="ORF">LLCLJKAH_00289</name>
</gene>
<accession>A0A7R8MJQ8</accession>
<evidence type="ECO:0000313" key="2">
    <source>
        <dbReference type="Proteomes" id="UP000596247"/>
    </source>
</evidence>
<evidence type="ECO:0000313" key="1">
    <source>
        <dbReference type="EMBL" id="CAD5236278.1"/>
    </source>
</evidence>
<protein>
    <submittedName>
        <fullName evidence="1">Uncharacterized protein</fullName>
    </submittedName>
</protein>
<organism evidence="1 2">
    <name type="scientific">Klebsiella phage vB_KvM-Eowyn</name>
    <dbReference type="NCBI Taxonomy" id="2762819"/>
    <lineage>
        <taxon>Viruses</taxon>
        <taxon>Duplodnaviria</taxon>
        <taxon>Heunggongvirae</taxon>
        <taxon>Uroviricota</taxon>
        <taxon>Caudoviricetes</taxon>
        <taxon>Chimalliviridae</taxon>
        <taxon>Eowynvirus</taxon>
        <taxon>Eowynvirus eowyn</taxon>
    </lineage>
</organism>
<sequence length="80" mass="9056">MIELEPNDLQDMKDTLNDVLLDMGLDPDKFLERATNIVLNKVPLHIVATAIEWGWNDTVVGDELLEFMRGQKQALISPAH</sequence>
<keyword evidence="2" id="KW-1185">Reference proteome</keyword>